<dbReference type="InterPro" id="IPR002782">
    <property type="entry name" value="Mut7-C_RNAse_dom"/>
</dbReference>
<gene>
    <name evidence="3" type="ORF">QJS04_geneDACA010734</name>
</gene>
<proteinExistence type="predicted"/>
<reference evidence="3" key="1">
    <citation type="journal article" date="2023" name="Nat. Commun.">
        <title>Diploid and tetraploid genomes of Acorus and the evolution of monocots.</title>
        <authorList>
            <person name="Ma L."/>
            <person name="Liu K.W."/>
            <person name="Li Z."/>
            <person name="Hsiao Y.Y."/>
            <person name="Qi Y."/>
            <person name="Fu T."/>
            <person name="Tang G.D."/>
            <person name="Zhang D."/>
            <person name="Sun W.H."/>
            <person name="Liu D.K."/>
            <person name="Li Y."/>
            <person name="Chen G.Z."/>
            <person name="Liu X.D."/>
            <person name="Liao X.Y."/>
            <person name="Jiang Y.T."/>
            <person name="Yu X."/>
            <person name="Hao Y."/>
            <person name="Huang J."/>
            <person name="Zhao X.W."/>
            <person name="Ke S."/>
            <person name="Chen Y.Y."/>
            <person name="Wu W.L."/>
            <person name="Hsu J.L."/>
            <person name="Lin Y.F."/>
            <person name="Huang M.D."/>
            <person name="Li C.Y."/>
            <person name="Huang L."/>
            <person name="Wang Z.W."/>
            <person name="Zhao X."/>
            <person name="Zhong W.Y."/>
            <person name="Peng D.H."/>
            <person name="Ahmad S."/>
            <person name="Lan S."/>
            <person name="Zhang J.S."/>
            <person name="Tsai W.C."/>
            <person name="Van de Peer Y."/>
            <person name="Liu Z.J."/>
        </authorList>
    </citation>
    <scope>NUCLEOTIDE SEQUENCE</scope>
    <source>
        <strain evidence="3">SCP</strain>
    </source>
</reference>
<name>A0AAV9BBZ5_ACOGR</name>
<feature type="compositionally biased region" description="Basic and acidic residues" evidence="1">
    <location>
        <begin position="15"/>
        <end position="24"/>
    </location>
</feature>
<dbReference type="GO" id="GO:0006139">
    <property type="term" value="P:nucleobase-containing compound metabolic process"/>
    <property type="evidence" value="ECO:0007669"/>
    <property type="project" value="InterPro"/>
</dbReference>
<feature type="region of interest" description="Disordered" evidence="1">
    <location>
        <begin position="1"/>
        <end position="24"/>
    </location>
</feature>
<protein>
    <recommendedName>
        <fullName evidence="2">3'-5' exonuclease domain-containing protein</fullName>
    </recommendedName>
</protein>
<dbReference type="EMBL" id="JAUJYN010000004">
    <property type="protein sequence ID" value="KAK1274106.1"/>
    <property type="molecule type" value="Genomic_DNA"/>
</dbReference>
<dbReference type="PANTHER" id="PTHR47765:SF2">
    <property type="entry name" value="EXONUCLEASE MUT-7 HOMOLOG"/>
    <property type="match status" value="1"/>
</dbReference>
<dbReference type="GO" id="GO:0003676">
    <property type="term" value="F:nucleic acid binding"/>
    <property type="evidence" value="ECO:0007669"/>
    <property type="project" value="InterPro"/>
</dbReference>
<dbReference type="SMART" id="SM00474">
    <property type="entry name" value="35EXOc"/>
    <property type="match status" value="1"/>
</dbReference>
<dbReference type="Gene3D" id="3.30.420.10">
    <property type="entry name" value="Ribonuclease H-like superfamily/Ribonuclease H"/>
    <property type="match status" value="1"/>
</dbReference>
<dbReference type="PANTHER" id="PTHR47765">
    <property type="entry name" value="3'-5' EXONUCLEASE DOMAIN-CONTAINING PROTEIN"/>
    <property type="match status" value="1"/>
</dbReference>
<comment type="caution">
    <text evidence="3">The sequence shown here is derived from an EMBL/GenBank/DDBJ whole genome shotgun (WGS) entry which is preliminary data.</text>
</comment>
<dbReference type="Pfam" id="PF01927">
    <property type="entry name" value="Mut7-C"/>
    <property type="match status" value="1"/>
</dbReference>
<dbReference type="AlphaFoldDB" id="A0AAV9BBZ5"/>
<feature type="domain" description="3'-5' exonuclease" evidence="2">
    <location>
        <begin position="26"/>
        <end position="244"/>
    </location>
</feature>
<dbReference type="InterPro" id="IPR012337">
    <property type="entry name" value="RNaseH-like_sf"/>
</dbReference>
<accession>A0AAV9BBZ5</accession>
<evidence type="ECO:0000313" key="4">
    <source>
        <dbReference type="Proteomes" id="UP001179952"/>
    </source>
</evidence>
<sequence length="547" mass="61962">MVRVRGEPTEPDTPIEEKMDPKTPETHLVTTIGSAEYALLRRSLRRSSAVGLDAEWKPSRRGAANRSVDGSPSFPTVTLLQIACRLRPDGADADDDRSTDHPVVVFLVDLLSVPLSSVWEMLRDLFVAPDVLKLGFKFKQDLIYLSSTFKSQGCDEGFDKVEPYIDITNIYHCMKSRHGGGKKFSKENKSLATICKEVTGIVLSKELQCSDWSFRPLTKEQLTYASADAYCLLEILTVFQCKVFSKANVTALYSSRGNLGLKEILNESDVHDNVLRMKFYDASEIIKATIFGSHPGNCVDVLTPSQPSYRSTFPLDDSITKIIRKYGGSILLNESDLKPRTSRRKGRKHYVVELKCKEKLIENSSEWQDPPPWHSSFGGDGNPKFLCDVMVEGLAKHLRCVGIDAAIPSLKKPEPRHLIDQAGKEKRVLLTRDAKLLKHQYLIRNQVYKVKSLLKNDQLLEVIETFQLKICEDQLMSRCTKCNGRFIQKPLTIEEAIAAAKGFQVIPECLYDRNFEFWQCTDCNQLYWEGTQYQNAVQKFINVCKLN</sequence>
<dbReference type="Proteomes" id="UP001179952">
    <property type="component" value="Unassembled WGS sequence"/>
</dbReference>
<evidence type="ECO:0000313" key="3">
    <source>
        <dbReference type="EMBL" id="KAK1274106.1"/>
    </source>
</evidence>
<evidence type="ECO:0000256" key="1">
    <source>
        <dbReference type="SAM" id="MobiDB-lite"/>
    </source>
</evidence>
<dbReference type="SUPFAM" id="SSF53098">
    <property type="entry name" value="Ribonuclease H-like"/>
    <property type="match status" value="1"/>
</dbReference>
<dbReference type="InterPro" id="IPR002562">
    <property type="entry name" value="3'-5'_exonuclease_dom"/>
</dbReference>
<organism evidence="3 4">
    <name type="scientific">Acorus gramineus</name>
    <name type="common">Dwarf sweet flag</name>
    <dbReference type="NCBI Taxonomy" id="55184"/>
    <lineage>
        <taxon>Eukaryota</taxon>
        <taxon>Viridiplantae</taxon>
        <taxon>Streptophyta</taxon>
        <taxon>Embryophyta</taxon>
        <taxon>Tracheophyta</taxon>
        <taxon>Spermatophyta</taxon>
        <taxon>Magnoliopsida</taxon>
        <taxon>Liliopsida</taxon>
        <taxon>Acoraceae</taxon>
        <taxon>Acorus</taxon>
    </lineage>
</organism>
<reference evidence="3" key="2">
    <citation type="submission" date="2023-06" db="EMBL/GenBank/DDBJ databases">
        <authorList>
            <person name="Ma L."/>
            <person name="Liu K.-W."/>
            <person name="Li Z."/>
            <person name="Hsiao Y.-Y."/>
            <person name="Qi Y."/>
            <person name="Fu T."/>
            <person name="Tang G."/>
            <person name="Zhang D."/>
            <person name="Sun W.-H."/>
            <person name="Liu D.-K."/>
            <person name="Li Y."/>
            <person name="Chen G.-Z."/>
            <person name="Liu X.-D."/>
            <person name="Liao X.-Y."/>
            <person name="Jiang Y.-T."/>
            <person name="Yu X."/>
            <person name="Hao Y."/>
            <person name="Huang J."/>
            <person name="Zhao X.-W."/>
            <person name="Ke S."/>
            <person name="Chen Y.-Y."/>
            <person name="Wu W.-L."/>
            <person name="Hsu J.-L."/>
            <person name="Lin Y.-F."/>
            <person name="Huang M.-D."/>
            <person name="Li C.-Y."/>
            <person name="Huang L."/>
            <person name="Wang Z.-W."/>
            <person name="Zhao X."/>
            <person name="Zhong W.-Y."/>
            <person name="Peng D.-H."/>
            <person name="Ahmad S."/>
            <person name="Lan S."/>
            <person name="Zhang J.-S."/>
            <person name="Tsai W.-C."/>
            <person name="Van De Peer Y."/>
            <person name="Liu Z.-J."/>
        </authorList>
    </citation>
    <scope>NUCLEOTIDE SEQUENCE</scope>
    <source>
        <strain evidence="3">SCP</strain>
        <tissue evidence="3">Leaves</tissue>
    </source>
</reference>
<dbReference type="GO" id="GO:0008408">
    <property type="term" value="F:3'-5' exonuclease activity"/>
    <property type="evidence" value="ECO:0007669"/>
    <property type="project" value="InterPro"/>
</dbReference>
<dbReference type="Pfam" id="PF01612">
    <property type="entry name" value="DNA_pol_A_exo1"/>
    <property type="match status" value="1"/>
</dbReference>
<dbReference type="InterPro" id="IPR036397">
    <property type="entry name" value="RNaseH_sf"/>
</dbReference>
<keyword evidence="4" id="KW-1185">Reference proteome</keyword>
<evidence type="ECO:0000259" key="2">
    <source>
        <dbReference type="SMART" id="SM00474"/>
    </source>
</evidence>
<dbReference type="InterPro" id="IPR052408">
    <property type="entry name" value="Exonuclease_MUT-7-like"/>
</dbReference>